<dbReference type="PATRIC" id="fig|1619037.3.peg.38"/>
<dbReference type="GO" id="GO:0005737">
    <property type="term" value="C:cytoplasm"/>
    <property type="evidence" value="ECO:0007669"/>
    <property type="project" value="UniProtKB-SubCell"/>
</dbReference>
<evidence type="ECO:0000313" key="7">
    <source>
        <dbReference type="Proteomes" id="UP000034855"/>
    </source>
</evidence>
<dbReference type="Gene3D" id="1.10.132.20">
    <property type="entry name" value="Ribosome-recycling factor"/>
    <property type="match status" value="1"/>
</dbReference>
<dbReference type="STRING" id="1619037.UT67_C0001G0036"/>
<reference evidence="6 7" key="1">
    <citation type="journal article" date="2015" name="Nature">
        <title>rRNA introns, odd ribosomes, and small enigmatic genomes across a large radiation of phyla.</title>
        <authorList>
            <person name="Brown C.T."/>
            <person name="Hug L.A."/>
            <person name="Thomas B.C."/>
            <person name="Sharon I."/>
            <person name="Castelle C.J."/>
            <person name="Singh A."/>
            <person name="Wilkins M.J."/>
            <person name="Williams K.H."/>
            <person name="Banfield J.F."/>
        </authorList>
    </citation>
    <scope>NUCLEOTIDE SEQUENCE [LARGE SCALE GENOMIC DNA]</scope>
</reference>
<evidence type="ECO:0000256" key="4">
    <source>
        <dbReference type="SAM" id="Coils"/>
    </source>
</evidence>
<feature type="domain" description="Ribosome recycling factor" evidence="5">
    <location>
        <begin position="17"/>
        <end position="179"/>
    </location>
</feature>
<dbReference type="InterPro" id="IPR002661">
    <property type="entry name" value="Ribosome_recyc_fac"/>
</dbReference>
<dbReference type="PANTHER" id="PTHR20982">
    <property type="entry name" value="RIBOSOME RECYCLING FACTOR"/>
    <property type="match status" value="1"/>
</dbReference>
<dbReference type="FunFam" id="3.30.1360.40:FF:000001">
    <property type="entry name" value="Ribosome-recycling factor"/>
    <property type="match status" value="1"/>
</dbReference>
<comment type="similarity">
    <text evidence="1 3">Belongs to the RRF family.</text>
</comment>
<dbReference type="InterPro" id="IPR036191">
    <property type="entry name" value="RRF_sf"/>
</dbReference>
<dbReference type="CDD" id="cd00520">
    <property type="entry name" value="RRF"/>
    <property type="match status" value="1"/>
</dbReference>
<dbReference type="SUPFAM" id="SSF55194">
    <property type="entry name" value="Ribosome recycling factor, RRF"/>
    <property type="match status" value="1"/>
</dbReference>
<comment type="function">
    <text evidence="3">Responsible for the release of ribosomes from messenger RNA at the termination of protein biosynthesis. May increase the efficiency of translation by recycling ribosomes from one round of translation to another.</text>
</comment>
<protein>
    <recommendedName>
        <fullName evidence="3">Ribosome-recycling factor</fullName>
        <shortName evidence="3">RRF</shortName>
    </recommendedName>
    <alternativeName>
        <fullName evidence="3">Ribosome-releasing factor</fullName>
    </alternativeName>
</protein>
<keyword evidence="3" id="KW-0963">Cytoplasm</keyword>
<proteinExistence type="inferred from homology"/>
<evidence type="ECO:0000259" key="5">
    <source>
        <dbReference type="Pfam" id="PF01765"/>
    </source>
</evidence>
<gene>
    <name evidence="3" type="primary">frr</name>
    <name evidence="6" type="ORF">UT67_C0001G0036</name>
</gene>
<dbReference type="InterPro" id="IPR023584">
    <property type="entry name" value="Ribosome_recyc_fac_dom"/>
</dbReference>
<dbReference type="Pfam" id="PF01765">
    <property type="entry name" value="RRF"/>
    <property type="match status" value="1"/>
</dbReference>
<evidence type="ECO:0000256" key="3">
    <source>
        <dbReference type="HAMAP-Rule" id="MF_00040"/>
    </source>
</evidence>
<comment type="caution">
    <text evidence="6">The sequence shown here is derived from an EMBL/GenBank/DDBJ whole genome shotgun (WGS) entry which is preliminary data.</text>
</comment>
<sequence>MQISDFKSDFDSAINFFKEDISGLRTGRASAAIVEDIMVEAYGTHQTLKSLATINIPDAKTVNIDPWDKSILSAVEKAVRECGLGLSPVNTGSQVRIFLPELTSERRNELIKILHQKEEAARIALRKVREEIKEMIKTSEDDKEITEDEKYRLQEDLEKMVKEYNDKVKEIADKKEGEINTI</sequence>
<dbReference type="PANTHER" id="PTHR20982:SF3">
    <property type="entry name" value="MITOCHONDRIAL RIBOSOME RECYCLING FACTOR PSEUDO 1"/>
    <property type="match status" value="1"/>
</dbReference>
<dbReference type="EMBL" id="LBXR01000001">
    <property type="protein sequence ID" value="KKR35531.1"/>
    <property type="molecule type" value="Genomic_DNA"/>
</dbReference>
<evidence type="ECO:0000256" key="2">
    <source>
        <dbReference type="ARBA" id="ARBA00022917"/>
    </source>
</evidence>
<dbReference type="GO" id="GO:0043023">
    <property type="term" value="F:ribosomal large subunit binding"/>
    <property type="evidence" value="ECO:0007669"/>
    <property type="project" value="TreeGrafter"/>
</dbReference>
<evidence type="ECO:0000256" key="1">
    <source>
        <dbReference type="ARBA" id="ARBA00005912"/>
    </source>
</evidence>
<dbReference type="NCBIfam" id="TIGR00496">
    <property type="entry name" value="frr"/>
    <property type="match status" value="1"/>
</dbReference>
<dbReference type="Proteomes" id="UP000034855">
    <property type="component" value="Unassembled WGS sequence"/>
</dbReference>
<dbReference type="GO" id="GO:0006415">
    <property type="term" value="P:translational termination"/>
    <property type="evidence" value="ECO:0007669"/>
    <property type="project" value="UniProtKB-UniRule"/>
</dbReference>
<feature type="coiled-coil region" evidence="4">
    <location>
        <begin position="129"/>
        <end position="174"/>
    </location>
</feature>
<keyword evidence="4" id="KW-0175">Coiled coil</keyword>
<dbReference type="Gene3D" id="3.30.1360.40">
    <property type="match status" value="1"/>
</dbReference>
<organism evidence="6 7">
    <name type="scientific">Candidatus Magasanikbacteria bacterium GW2011_GWA2_40_10</name>
    <dbReference type="NCBI Taxonomy" id="1619037"/>
    <lineage>
        <taxon>Bacteria</taxon>
        <taxon>Candidatus Magasanikiibacteriota</taxon>
    </lineage>
</organism>
<comment type="subcellular location">
    <subcellularLocation>
        <location evidence="3">Cytoplasm</location>
    </subcellularLocation>
</comment>
<name>A0A0G0QDY5_9BACT</name>
<keyword evidence="2 3" id="KW-0648">Protein biosynthesis</keyword>
<dbReference type="AlphaFoldDB" id="A0A0G0QDY5"/>
<accession>A0A0G0QDY5</accession>
<evidence type="ECO:0000313" key="6">
    <source>
        <dbReference type="EMBL" id="KKR35531.1"/>
    </source>
</evidence>
<dbReference type="HAMAP" id="MF_00040">
    <property type="entry name" value="RRF"/>
    <property type="match status" value="1"/>
</dbReference>